<evidence type="ECO:0000313" key="2">
    <source>
        <dbReference type="Proteomes" id="UP000218887"/>
    </source>
</evidence>
<dbReference type="EMBL" id="NPOA01000004">
    <property type="protein sequence ID" value="PAV30332.1"/>
    <property type="molecule type" value="Genomic_DNA"/>
</dbReference>
<accession>A0A2A2IFK8</accession>
<comment type="caution">
    <text evidence="1">The sequence shown here is derived from an EMBL/GenBank/DDBJ whole genome shotgun (WGS) entry which is preliminary data.</text>
</comment>
<protein>
    <submittedName>
        <fullName evidence="1">Uncharacterized protein</fullName>
    </submittedName>
</protein>
<reference evidence="1 2" key="1">
    <citation type="submission" date="2017-08" db="EMBL/GenBank/DDBJ databases">
        <title>Virgibacillus indicus sp. nov. and Virgibacillus profoundi sp. nov, two moderately halophilic bacteria isolated from marine sediment by using the Microfluidic Streak Plate.</title>
        <authorList>
            <person name="Xu B."/>
            <person name="Hu B."/>
            <person name="Wang J."/>
            <person name="Zhu Y."/>
            <person name="Huang L."/>
            <person name="Du W."/>
            <person name="Huang Y."/>
        </authorList>
    </citation>
    <scope>NUCLEOTIDE SEQUENCE [LARGE SCALE GENOMIC DNA]</scope>
    <source>
        <strain evidence="1 2">IO3-P3-H5</strain>
    </source>
</reference>
<proteinExistence type="predicted"/>
<evidence type="ECO:0000313" key="1">
    <source>
        <dbReference type="EMBL" id="PAV30332.1"/>
    </source>
</evidence>
<dbReference type="RefSeq" id="WP_095654934.1">
    <property type="nucleotide sequence ID" value="NZ_NPOA01000004.1"/>
</dbReference>
<dbReference type="AlphaFoldDB" id="A0A2A2IFK8"/>
<sequence length="164" mass="18574">MYSSEDVQKATSFTLITGVGFNEDTRLHKVYDLCELSNGGEVVHKDDKGYTWLHAYNDELTNEAKCAIQSGAIIYHIPDEEPTKADDEINTTQINTFHINQIDKVHHSDPLLFELTVRTDAAGKALLDSIQTEIEANGELETLHKQREVIDERIDELQAKLRGY</sequence>
<dbReference type="Proteomes" id="UP000218887">
    <property type="component" value="Unassembled WGS sequence"/>
</dbReference>
<gene>
    <name evidence="1" type="ORF">CIL05_07630</name>
</gene>
<organism evidence="1 2">
    <name type="scientific">Virgibacillus profundi</name>
    <dbReference type="NCBI Taxonomy" id="2024555"/>
    <lineage>
        <taxon>Bacteria</taxon>
        <taxon>Bacillati</taxon>
        <taxon>Bacillota</taxon>
        <taxon>Bacilli</taxon>
        <taxon>Bacillales</taxon>
        <taxon>Bacillaceae</taxon>
        <taxon>Virgibacillus</taxon>
    </lineage>
</organism>
<keyword evidence="2" id="KW-1185">Reference proteome</keyword>
<name>A0A2A2IFK8_9BACI</name>